<reference evidence="2" key="1">
    <citation type="submission" date="2023-03" db="EMBL/GenBank/DDBJ databases">
        <title>Amycolatopsis taiwanensis NBRC 103393.</title>
        <authorList>
            <person name="Ichikawa N."/>
            <person name="Sato H."/>
            <person name="Tonouchi N."/>
        </authorList>
    </citation>
    <scope>NUCLEOTIDE SEQUENCE</scope>
    <source>
        <strain evidence="2">NBRC 103393</strain>
    </source>
</reference>
<dbReference type="RefSeq" id="WP_027942964.1">
    <property type="nucleotide sequence ID" value="NZ_BSTI01000002.1"/>
</dbReference>
<feature type="transmembrane region" description="Helical" evidence="1">
    <location>
        <begin position="21"/>
        <end position="39"/>
    </location>
</feature>
<keyword evidence="3" id="KW-1185">Reference proteome</keyword>
<sequence>MSHPTAQVTSPNGAAVMSRPGTLTVTLGLAVLTAVVSIIDQILFLTGGRDAAVSVLGDLADLANELGAGSMIDDAVSTLNTRAYVAIVLAVLLLVFGVLAGRVWANVLTTIVAAVAIVVGLIQLIDVGTGAMNGLAGLTSLLAIATLVMVWMPANRRYVKAKQAA</sequence>
<keyword evidence="1" id="KW-0812">Transmembrane</keyword>
<protein>
    <submittedName>
        <fullName evidence="2">Uncharacterized protein</fullName>
    </submittedName>
</protein>
<organism evidence="2 3">
    <name type="scientific">Amycolatopsis taiwanensis</name>
    <dbReference type="NCBI Taxonomy" id="342230"/>
    <lineage>
        <taxon>Bacteria</taxon>
        <taxon>Bacillati</taxon>
        <taxon>Actinomycetota</taxon>
        <taxon>Actinomycetes</taxon>
        <taxon>Pseudonocardiales</taxon>
        <taxon>Pseudonocardiaceae</taxon>
        <taxon>Amycolatopsis</taxon>
    </lineage>
</organism>
<name>A0A9W6VFG0_9PSEU</name>
<keyword evidence="1" id="KW-1133">Transmembrane helix</keyword>
<accession>A0A9W6VFG0</accession>
<gene>
    <name evidence="2" type="ORF">Atai01_10950</name>
</gene>
<comment type="caution">
    <text evidence="2">The sequence shown here is derived from an EMBL/GenBank/DDBJ whole genome shotgun (WGS) entry which is preliminary data.</text>
</comment>
<feature type="transmembrane region" description="Helical" evidence="1">
    <location>
        <begin position="107"/>
        <end position="125"/>
    </location>
</feature>
<evidence type="ECO:0000256" key="1">
    <source>
        <dbReference type="SAM" id="Phobius"/>
    </source>
</evidence>
<evidence type="ECO:0000313" key="3">
    <source>
        <dbReference type="Proteomes" id="UP001165136"/>
    </source>
</evidence>
<dbReference type="AlphaFoldDB" id="A0A9W6VFG0"/>
<dbReference type="EMBL" id="BSTI01000002">
    <property type="protein sequence ID" value="GLY64476.1"/>
    <property type="molecule type" value="Genomic_DNA"/>
</dbReference>
<proteinExistence type="predicted"/>
<dbReference type="Proteomes" id="UP001165136">
    <property type="component" value="Unassembled WGS sequence"/>
</dbReference>
<feature type="transmembrane region" description="Helical" evidence="1">
    <location>
        <begin position="131"/>
        <end position="152"/>
    </location>
</feature>
<keyword evidence="1" id="KW-0472">Membrane</keyword>
<evidence type="ECO:0000313" key="2">
    <source>
        <dbReference type="EMBL" id="GLY64476.1"/>
    </source>
</evidence>
<feature type="transmembrane region" description="Helical" evidence="1">
    <location>
        <begin position="83"/>
        <end position="100"/>
    </location>
</feature>